<protein>
    <submittedName>
        <fullName evidence="1">DDE_3 domain-containing protein</fullName>
    </submittedName>
</protein>
<gene>
    <name evidence="1" type="primary">AVEN_195341_1</name>
    <name evidence="1" type="ORF">TNIN_454771</name>
</gene>
<evidence type="ECO:0000313" key="1">
    <source>
        <dbReference type="EMBL" id="GFS59838.1"/>
    </source>
</evidence>
<name>A0A8X6MIQ8_9ARAC</name>
<dbReference type="PANTHER" id="PTHR33939">
    <property type="entry name" value="PROTEIN CBG22215"/>
    <property type="match status" value="1"/>
</dbReference>
<reference evidence="1" key="1">
    <citation type="submission" date="2020-08" db="EMBL/GenBank/DDBJ databases">
        <title>Multicomponent nature underlies the extraordinary mechanical properties of spider dragline silk.</title>
        <authorList>
            <person name="Kono N."/>
            <person name="Nakamura H."/>
            <person name="Mori M."/>
            <person name="Yoshida Y."/>
            <person name="Ohtoshi R."/>
            <person name="Malay A.D."/>
            <person name="Moran D.A.P."/>
            <person name="Tomita M."/>
            <person name="Numata K."/>
            <person name="Arakawa K."/>
        </authorList>
    </citation>
    <scope>NUCLEOTIDE SEQUENCE</scope>
</reference>
<dbReference type="AlphaFoldDB" id="A0A8X6MIQ8"/>
<dbReference type="EMBL" id="BMAV01027502">
    <property type="protein sequence ID" value="GFS59838.1"/>
    <property type="molecule type" value="Genomic_DNA"/>
</dbReference>
<evidence type="ECO:0000313" key="2">
    <source>
        <dbReference type="Proteomes" id="UP000886998"/>
    </source>
</evidence>
<proteinExistence type="predicted"/>
<dbReference type="OrthoDB" id="6435779at2759"/>
<dbReference type="Proteomes" id="UP000886998">
    <property type="component" value="Unassembled WGS sequence"/>
</dbReference>
<dbReference type="InterPro" id="IPR036397">
    <property type="entry name" value="RNaseH_sf"/>
</dbReference>
<sequence>MYNSRVLDRKESDMELRIKIELLQKVNQIKHLYNGYRMEEIAEKFDHKILRLPSYHCELNQIERIWSQVKGYVAKENKTFELNEINELVTKGIDNVSTQNWINCIKHVIKKEKEMLEINGLSDEILKNQNFIISVNSDSSNTIQK</sequence>
<keyword evidence="2" id="KW-1185">Reference proteome</keyword>
<accession>A0A8X6MIQ8</accession>
<comment type="caution">
    <text evidence="1">The sequence shown here is derived from an EMBL/GenBank/DDBJ whole genome shotgun (WGS) entry which is preliminary data.</text>
</comment>
<organism evidence="1 2">
    <name type="scientific">Trichonephila inaurata madagascariensis</name>
    <dbReference type="NCBI Taxonomy" id="2747483"/>
    <lineage>
        <taxon>Eukaryota</taxon>
        <taxon>Metazoa</taxon>
        <taxon>Ecdysozoa</taxon>
        <taxon>Arthropoda</taxon>
        <taxon>Chelicerata</taxon>
        <taxon>Arachnida</taxon>
        <taxon>Araneae</taxon>
        <taxon>Araneomorphae</taxon>
        <taxon>Entelegynae</taxon>
        <taxon>Araneoidea</taxon>
        <taxon>Nephilidae</taxon>
        <taxon>Trichonephila</taxon>
        <taxon>Trichonephila inaurata</taxon>
    </lineage>
</organism>
<dbReference type="PANTHER" id="PTHR33939:SF1">
    <property type="entry name" value="DUF4371 DOMAIN-CONTAINING PROTEIN"/>
    <property type="match status" value="1"/>
</dbReference>
<dbReference type="Gene3D" id="3.30.420.10">
    <property type="entry name" value="Ribonuclease H-like superfamily/Ribonuclease H"/>
    <property type="match status" value="1"/>
</dbReference>
<dbReference type="GO" id="GO:0003676">
    <property type="term" value="F:nucleic acid binding"/>
    <property type="evidence" value="ECO:0007669"/>
    <property type="project" value="InterPro"/>
</dbReference>